<dbReference type="Proteomes" id="UP000765509">
    <property type="component" value="Unassembled WGS sequence"/>
</dbReference>
<evidence type="ECO:0000313" key="2">
    <source>
        <dbReference type="Proteomes" id="UP000765509"/>
    </source>
</evidence>
<name>A0A9Q3DI18_9BASI</name>
<protein>
    <submittedName>
        <fullName evidence="1">Uncharacterized protein</fullName>
    </submittedName>
</protein>
<dbReference type="EMBL" id="AVOT02016022">
    <property type="protein sequence ID" value="MBW0500841.1"/>
    <property type="molecule type" value="Genomic_DNA"/>
</dbReference>
<dbReference type="AlphaFoldDB" id="A0A9Q3DI18"/>
<sequence>MHNWFEGVLQHHFQRRWKFAMSPIEQENNENLHDSEEQAKSMDYELHETWLFKREEEEHIKRAIPDGKGRAGITKVPFAIGEPKTGKLKASEWHSLFSLYLPLAILDLPSFTSYGIGQNEGSKSKLLLDNLSSLTICTNIVASRCVNKSNCNEFIKEYNNYCQTSQQLFMDITIVPNHYYVLHLADQMKWWGHLLAISEFPGEHINGWLQKVNNNGLIDQMNETMLSKFCQMQRLFALDSVQRKKTNKRFELSNEVYSSTFDYLKRSIPSLQRWDIIHIFENSIKMAPYAQERTSLKIRKTMRLSKRPPNNIIVYKKAYEKVDNSFAFVTNILQIEIGGVSNLIICGDELLEVEHNNVLKKALTRLHLNNAKKAWKMIYLD</sequence>
<organism evidence="1 2">
    <name type="scientific">Austropuccinia psidii MF-1</name>
    <dbReference type="NCBI Taxonomy" id="1389203"/>
    <lineage>
        <taxon>Eukaryota</taxon>
        <taxon>Fungi</taxon>
        <taxon>Dikarya</taxon>
        <taxon>Basidiomycota</taxon>
        <taxon>Pucciniomycotina</taxon>
        <taxon>Pucciniomycetes</taxon>
        <taxon>Pucciniales</taxon>
        <taxon>Sphaerophragmiaceae</taxon>
        <taxon>Austropuccinia</taxon>
    </lineage>
</organism>
<comment type="caution">
    <text evidence="1">The sequence shown here is derived from an EMBL/GenBank/DDBJ whole genome shotgun (WGS) entry which is preliminary data.</text>
</comment>
<accession>A0A9Q3DI18</accession>
<evidence type="ECO:0000313" key="1">
    <source>
        <dbReference type="EMBL" id="MBW0500841.1"/>
    </source>
</evidence>
<reference evidence="1" key="1">
    <citation type="submission" date="2021-03" db="EMBL/GenBank/DDBJ databases">
        <title>Draft genome sequence of rust myrtle Austropuccinia psidii MF-1, a brazilian biotype.</title>
        <authorList>
            <person name="Quecine M.C."/>
            <person name="Pachon D.M.R."/>
            <person name="Bonatelli M.L."/>
            <person name="Correr F.H."/>
            <person name="Franceschini L.M."/>
            <person name="Leite T.F."/>
            <person name="Margarido G.R.A."/>
            <person name="Almeida C.A."/>
            <person name="Ferrarezi J.A."/>
            <person name="Labate C.A."/>
        </authorList>
    </citation>
    <scope>NUCLEOTIDE SEQUENCE</scope>
    <source>
        <strain evidence="1">MF-1</strain>
    </source>
</reference>
<keyword evidence="2" id="KW-1185">Reference proteome</keyword>
<proteinExistence type="predicted"/>
<gene>
    <name evidence="1" type="ORF">O181_040556</name>
</gene>
<dbReference type="OrthoDB" id="2506519at2759"/>